<evidence type="ECO:0000256" key="1">
    <source>
        <dbReference type="SAM" id="MobiDB-lite"/>
    </source>
</evidence>
<dbReference type="EMBL" id="BSEV01000003">
    <property type="protein sequence ID" value="GLK08798.1"/>
    <property type="molecule type" value="Genomic_DNA"/>
</dbReference>
<comment type="caution">
    <text evidence="2">The sequence shown here is derived from an EMBL/GenBank/DDBJ whole genome shotgun (WGS) entry which is preliminary data.</text>
</comment>
<evidence type="ECO:0000313" key="2">
    <source>
        <dbReference type="EMBL" id="GLK08798.1"/>
    </source>
</evidence>
<keyword evidence="3" id="KW-1185">Reference proteome</keyword>
<protein>
    <submittedName>
        <fullName evidence="2">Uncharacterized protein</fullName>
    </submittedName>
</protein>
<accession>A0A9W6I077</accession>
<gene>
    <name evidence="2" type="ORF">GCM10017600_22030</name>
</gene>
<dbReference type="Proteomes" id="UP001143474">
    <property type="component" value="Unassembled WGS sequence"/>
</dbReference>
<reference evidence="2" key="1">
    <citation type="journal article" date="2014" name="Int. J. Syst. Evol. Microbiol.">
        <title>Complete genome sequence of Corynebacterium casei LMG S-19264T (=DSM 44701T), isolated from a smear-ripened cheese.</title>
        <authorList>
            <consortium name="US DOE Joint Genome Institute (JGI-PGF)"/>
            <person name="Walter F."/>
            <person name="Albersmeier A."/>
            <person name="Kalinowski J."/>
            <person name="Ruckert C."/>
        </authorList>
    </citation>
    <scope>NUCLEOTIDE SEQUENCE</scope>
    <source>
        <strain evidence="2">VKM Ac-2007</strain>
    </source>
</reference>
<organism evidence="2 3">
    <name type="scientific">Streptosporangium carneum</name>
    <dbReference type="NCBI Taxonomy" id="47481"/>
    <lineage>
        <taxon>Bacteria</taxon>
        <taxon>Bacillati</taxon>
        <taxon>Actinomycetota</taxon>
        <taxon>Actinomycetes</taxon>
        <taxon>Streptosporangiales</taxon>
        <taxon>Streptosporangiaceae</taxon>
        <taxon>Streptosporangium</taxon>
    </lineage>
</organism>
<dbReference type="AlphaFoldDB" id="A0A9W6I077"/>
<feature type="region of interest" description="Disordered" evidence="1">
    <location>
        <begin position="40"/>
        <end position="86"/>
    </location>
</feature>
<evidence type="ECO:0000313" key="3">
    <source>
        <dbReference type="Proteomes" id="UP001143474"/>
    </source>
</evidence>
<reference evidence="2" key="2">
    <citation type="submission" date="2023-01" db="EMBL/GenBank/DDBJ databases">
        <authorList>
            <person name="Sun Q."/>
            <person name="Evtushenko L."/>
        </authorList>
    </citation>
    <scope>NUCLEOTIDE SEQUENCE</scope>
    <source>
        <strain evidence="2">VKM Ac-2007</strain>
    </source>
</reference>
<feature type="compositionally biased region" description="Low complexity" evidence="1">
    <location>
        <begin position="51"/>
        <end position="77"/>
    </location>
</feature>
<proteinExistence type="predicted"/>
<name>A0A9W6I077_9ACTN</name>
<sequence length="86" mass="8011">MAAAIPGAVLAGDRAASAAARIPGPAGVDTAAAEADLGARAATAEADRADTAAAEAGRAAQAATAEAGRADTAAAEDAPAHNTPHP</sequence>